<dbReference type="RefSeq" id="WP_173584943.1">
    <property type="nucleotide sequence ID" value="NZ_WOTB01000041.1"/>
</dbReference>
<evidence type="ECO:0008006" key="3">
    <source>
        <dbReference type="Google" id="ProtNLM"/>
    </source>
</evidence>
<reference evidence="1 2" key="1">
    <citation type="journal article" date="2020" name="Int. J. Syst. Evol. Microbiol.">
        <title>Novel acetic acid bacteria from cider fermentations: Acetobacter conturbans sp. nov. and Acetobacter fallax sp. nov.</title>
        <authorList>
            <person name="Sombolestani A.S."/>
            <person name="Cleenwerck I."/>
            <person name="Cnockaert M."/>
            <person name="Borremans W."/>
            <person name="Wieme A.D."/>
            <person name="De Vuyst L."/>
            <person name="Vandamme P."/>
        </authorList>
    </citation>
    <scope>NUCLEOTIDE SEQUENCE [LARGE SCALE GENOMIC DNA]</scope>
    <source>
        <strain evidence="1 2">LMG 30640</strain>
    </source>
</reference>
<dbReference type="PROSITE" id="PS51257">
    <property type="entry name" value="PROKAR_LIPOPROTEIN"/>
    <property type="match status" value="1"/>
</dbReference>
<evidence type="ECO:0000313" key="2">
    <source>
        <dbReference type="Proteomes" id="UP000635278"/>
    </source>
</evidence>
<comment type="caution">
    <text evidence="1">The sequence shown here is derived from an EMBL/GenBank/DDBJ whole genome shotgun (WGS) entry which is preliminary data.</text>
</comment>
<dbReference type="Proteomes" id="UP000635278">
    <property type="component" value="Unassembled WGS sequence"/>
</dbReference>
<accession>A0ABX0JUW4</accession>
<gene>
    <name evidence="1" type="ORF">GOB93_18565</name>
</gene>
<evidence type="ECO:0000313" key="1">
    <source>
        <dbReference type="EMBL" id="NHN86614.1"/>
    </source>
</evidence>
<sequence length="47" mass="4842">MKTGLLFAALTVLLSACNGIEHSGCPTDLPNQTGDHTGARAVLQTCN</sequence>
<dbReference type="EMBL" id="WOTB01000041">
    <property type="protein sequence ID" value="NHN86614.1"/>
    <property type="molecule type" value="Genomic_DNA"/>
</dbReference>
<name>A0ABX0JUW4_9PROT</name>
<protein>
    <recommendedName>
        <fullName evidence="3">Lipoprotein</fullName>
    </recommendedName>
</protein>
<keyword evidence="2" id="KW-1185">Reference proteome</keyword>
<proteinExistence type="predicted"/>
<organism evidence="1 2">
    <name type="scientific">Acetobacter musti</name>
    <dbReference type="NCBI Taxonomy" id="864732"/>
    <lineage>
        <taxon>Bacteria</taxon>
        <taxon>Pseudomonadati</taxon>
        <taxon>Pseudomonadota</taxon>
        <taxon>Alphaproteobacteria</taxon>
        <taxon>Acetobacterales</taxon>
        <taxon>Acetobacteraceae</taxon>
        <taxon>Acetobacter</taxon>
    </lineage>
</organism>